<feature type="region of interest" description="Disordered" evidence="1">
    <location>
        <begin position="1"/>
        <end position="34"/>
    </location>
</feature>
<feature type="transmembrane region" description="Helical" evidence="2">
    <location>
        <begin position="161"/>
        <end position="182"/>
    </location>
</feature>
<dbReference type="AlphaFoldDB" id="A0A177CDC8"/>
<feature type="transmembrane region" description="Helical" evidence="2">
    <location>
        <begin position="130"/>
        <end position="149"/>
    </location>
</feature>
<keyword evidence="2" id="KW-0812">Transmembrane</keyword>
<dbReference type="Proteomes" id="UP000077069">
    <property type="component" value="Unassembled WGS sequence"/>
</dbReference>
<dbReference type="InterPro" id="IPR010721">
    <property type="entry name" value="UstE-like"/>
</dbReference>
<name>A0A177CDC8_9PLEO</name>
<protein>
    <recommendedName>
        <fullName evidence="5">Steroid 5-alpha reductase C-terminal domain-containing protein</fullName>
    </recommendedName>
</protein>
<dbReference type="RefSeq" id="XP_018035152.1">
    <property type="nucleotide sequence ID" value="XM_018182976.1"/>
</dbReference>
<dbReference type="EMBL" id="KV441553">
    <property type="protein sequence ID" value="OAG04787.1"/>
    <property type="molecule type" value="Genomic_DNA"/>
</dbReference>
<evidence type="ECO:0000313" key="3">
    <source>
        <dbReference type="EMBL" id="OAG04787.1"/>
    </source>
</evidence>
<dbReference type="PANTHER" id="PTHR32251">
    <property type="entry name" value="3-OXO-5-ALPHA-STEROID 4-DEHYDROGENASE"/>
    <property type="match status" value="1"/>
</dbReference>
<evidence type="ECO:0000256" key="1">
    <source>
        <dbReference type="SAM" id="MobiDB-lite"/>
    </source>
</evidence>
<evidence type="ECO:0008006" key="5">
    <source>
        <dbReference type="Google" id="ProtNLM"/>
    </source>
</evidence>
<evidence type="ECO:0000256" key="2">
    <source>
        <dbReference type="SAM" id="Phobius"/>
    </source>
</evidence>
<feature type="transmembrane region" description="Helical" evidence="2">
    <location>
        <begin position="98"/>
        <end position="118"/>
    </location>
</feature>
<keyword evidence="4" id="KW-1185">Reference proteome</keyword>
<dbReference type="Gene3D" id="1.20.120.1630">
    <property type="match status" value="1"/>
</dbReference>
<dbReference type="InParanoid" id="A0A177CDC8"/>
<dbReference type="OrthoDB" id="67965at2759"/>
<reference evidence="3 4" key="1">
    <citation type="submission" date="2016-05" db="EMBL/GenBank/DDBJ databases">
        <title>Comparative analysis of secretome profiles of manganese(II)-oxidizing ascomycete fungi.</title>
        <authorList>
            <consortium name="DOE Joint Genome Institute"/>
            <person name="Zeiner C.A."/>
            <person name="Purvine S.O."/>
            <person name="Zink E.M."/>
            <person name="Wu S."/>
            <person name="Pasa-Tolic L."/>
            <person name="Chaput D.L."/>
            <person name="Haridas S."/>
            <person name="Grigoriev I.V."/>
            <person name="Santelli C.M."/>
            <person name="Hansel C.M."/>
        </authorList>
    </citation>
    <scope>NUCLEOTIDE SEQUENCE [LARGE SCALE GENOMIC DNA]</scope>
    <source>
        <strain evidence="3 4">AP3s5-JAC2a</strain>
    </source>
</reference>
<organism evidence="3 4">
    <name type="scientific">Paraphaeosphaeria sporulosa</name>
    <dbReference type="NCBI Taxonomy" id="1460663"/>
    <lineage>
        <taxon>Eukaryota</taxon>
        <taxon>Fungi</taxon>
        <taxon>Dikarya</taxon>
        <taxon>Ascomycota</taxon>
        <taxon>Pezizomycotina</taxon>
        <taxon>Dothideomycetes</taxon>
        <taxon>Pleosporomycetidae</taxon>
        <taxon>Pleosporales</taxon>
        <taxon>Massarineae</taxon>
        <taxon>Didymosphaeriaceae</taxon>
        <taxon>Paraphaeosphaeria</taxon>
    </lineage>
</organism>
<dbReference type="PANTHER" id="PTHR32251:SF15">
    <property type="entry name" value="3-OXO-5-ALPHA-STEROID 4-DEHYDROGENASE (DUF1295)"/>
    <property type="match status" value="1"/>
</dbReference>
<feature type="compositionally biased region" description="Basic and acidic residues" evidence="1">
    <location>
        <begin position="11"/>
        <end position="32"/>
    </location>
</feature>
<accession>A0A177CDC8</accession>
<keyword evidence="2" id="KW-0472">Membrane</keyword>
<dbReference type="Pfam" id="PF06966">
    <property type="entry name" value="DUF1295"/>
    <property type="match status" value="1"/>
</dbReference>
<sequence length="281" mass="30722">MPSNLIPNTKGYDEARANDPRSEESKKKDLISRGDYTPTPVGKLVFVLARAIDPFIQYSILQGAGTGLLHQIGLRTLPPGIPSSTGISALDGLGLSPYRLVLLGMAVGSAVKQGIWAVAVSGEPMNVSNAIAISVFNTVFNSINSYAFIIRATSASLESDFPQPALLVGGALYVTGLLTEFISEVQRKRFKMDTKNKGKPYTGGLWSFARHINYGGYTIWRGAYALTGGGWIMGAIVGTFFFVDFARRGVPVLNEYCEKRYGEDWDKFKKQTKYRLIPGIY</sequence>
<dbReference type="GeneID" id="28766462"/>
<evidence type="ECO:0000313" key="4">
    <source>
        <dbReference type="Proteomes" id="UP000077069"/>
    </source>
</evidence>
<feature type="transmembrane region" description="Helical" evidence="2">
    <location>
        <begin position="223"/>
        <end position="243"/>
    </location>
</feature>
<keyword evidence="2" id="KW-1133">Transmembrane helix</keyword>
<proteinExistence type="predicted"/>
<gene>
    <name evidence="3" type="ORF">CC84DRAFT_1218210</name>
</gene>
<dbReference type="GO" id="GO:0016020">
    <property type="term" value="C:membrane"/>
    <property type="evidence" value="ECO:0007669"/>
    <property type="project" value="TreeGrafter"/>
</dbReference>